<dbReference type="RefSeq" id="WP_152214916.1">
    <property type="nucleotide sequence ID" value="NZ_WESC01000003.1"/>
</dbReference>
<gene>
    <name evidence="2" type="ORF">F2P47_04210</name>
</gene>
<organism evidence="2 3">
    <name type="scientific">Parvibaculum sedimenti</name>
    <dbReference type="NCBI Taxonomy" id="2608632"/>
    <lineage>
        <taxon>Bacteria</taxon>
        <taxon>Pseudomonadati</taxon>
        <taxon>Pseudomonadota</taxon>
        <taxon>Alphaproteobacteria</taxon>
        <taxon>Hyphomicrobiales</taxon>
        <taxon>Parvibaculaceae</taxon>
        <taxon>Parvibaculum</taxon>
    </lineage>
</organism>
<evidence type="ECO:0008006" key="4">
    <source>
        <dbReference type="Google" id="ProtNLM"/>
    </source>
</evidence>
<evidence type="ECO:0000313" key="2">
    <source>
        <dbReference type="EMBL" id="KAB7741613.1"/>
    </source>
</evidence>
<name>A0A6N6VK73_9HYPH</name>
<proteinExistence type="predicted"/>
<feature type="transmembrane region" description="Helical" evidence="1">
    <location>
        <begin position="45"/>
        <end position="66"/>
    </location>
</feature>
<evidence type="ECO:0000313" key="3">
    <source>
        <dbReference type="Proteomes" id="UP000468901"/>
    </source>
</evidence>
<keyword evidence="1" id="KW-1133">Transmembrane helix</keyword>
<dbReference type="Proteomes" id="UP000468901">
    <property type="component" value="Unassembled WGS sequence"/>
</dbReference>
<dbReference type="EMBL" id="WESC01000003">
    <property type="protein sequence ID" value="KAB7741613.1"/>
    <property type="molecule type" value="Genomic_DNA"/>
</dbReference>
<sequence>MKLATRSFGEENVGIYFGWISAAHQRGAASAAWIAGLIRVDLGDYFLAFTLAGCLCIIASVMVLFIGRGTKLQPVPVVA</sequence>
<dbReference type="InterPro" id="IPR036259">
    <property type="entry name" value="MFS_trans_sf"/>
</dbReference>
<dbReference type="Gene3D" id="1.20.1250.20">
    <property type="entry name" value="MFS general substrate transporter like domains"/>
    <property type="match status" value="1"/>
</dbReference>
<protein>
    <recommendedName>
        <fullName evidence="4">MFS transporter</fullName>
    </recommendedName>
</protein>
<comment type="caution">
    <text evidence="2">The sequence shown here is derived from an EMBL/GenBank/DDBJ whole genome shotgun (WGS) entry which is preliminary data.</text>
</comment>
<accession>A0A6N6VK73</accession>
<keyword evidence="3" id="KW-1185">Reference proteome</keyword>
<keyword evidence="1" id="KW-0472">Membrane</keyword>
<keyword evidence="1" id="KW-0812">Transmembrane</keyword>
<dbReference type="SUPFAM" id="SSF103473">
    <property type="entry name" value="MFS general substrate transporter"/>
    <property type="match status" value="1"/>
</dbReference>
<dbReference type="AlphaFoldDB" id="A0A6N6VK73"/>
<reference evidence="2 3" key="1">
    <citation type="submission" date="2019-09" db="EMBL/GenBank/DDBJ databases">
        <title>Parvibaculum sedimenti sp. nov., isolated from sediment.</title>
        <authorList>
            <person name="Wang Y."/>
        </authorList>
    </citation>
    <scope>NUCLEOTIDE SEQUENCE [LARGE SCALE GENOMIC DNA]</scope>
    <source>
        <strain evidence="2 3">HXT-9</strain>
    </source>
</reference>
<evidence type="ECO:0000256" key="1">
    <source>
        <dbReference type="SAM" id="Phobius"/>
    </source>
</evidence>